<proteinExistence type="predicted"/>
<protein>
    <submittedName>
        <fullName evidence="1">Uncharacterized protein</fullName>
    </submittedName>
</protein>
<sequence>MCSRVLVVTLPVERSLQNNIDPPGVGRGPHGGARLRACLSGNKRGRLPRSRSLSLLCCTRRLAACPLRARVERKRRAIEPDDGGESPELQLSSAGLRDPAQIGAPVASQLQRLRLGLRHVQLQISTEVSAPQSHSTARYSHLTFSNATSQETWFFKVETYPTSSLLLSSPLLSSPLLFSYSSLLSSPLLLSASFPR</sequence>
<organism evidence="1 2">
    <name type="scientific">Pleuronectes platessa</name>
    <name type="common">European plaice</name>
    <dbReference type="NCBI Taxonomy" id="8262"/>
    <lineage>
        <taxon>Eukaryota</taxon>
        <taxon>Metazoa</taxon>
        <taxon>Chordata</taxon>
        <taxon>Craniata</taxon>
        <taxon>Vertebrata</taxon>
        <taxon>Euteleostomi</taxon>
        <taxon>Actinopterygii</taxon>
        <taxon>Neopterygii</taxon>
        <taxon>Teleostei</taxon>
        <taxon>Neoteleostei</taxon>
        <taxon>Acanthomorphata</taxon>
        <taxon>Carangaria</taxon>
        <taxon>Pleuronectiformes</taxon>
        <taxon>Pleuronectoidei</taxon>
        <taxon>Pleuronectidae</taxon>
        <taxon>Pleuronectes</taxon>
    </lineage>
</organism>
<accession>A0A9N7UFE8</accession>
<dbReference type="EMBL" id="CADEAL010001174">
    <property type="protein sequence ID" value="CAB1429820.1"/>
    <property type="molecule type" value="Genomic_DNA"/>
</dbReference>
<evidence type="ECO:0000313" key="1">
    <source>
        <dbReference type="EMBL" id="CAB1429820.1"/>
    </source>
</evidence>
<dbReference type="Proteomes" id="UP001153269">
    <property type="component" value="Unassembled WGS sequence"/>
</dbReference>
<gene>
    <name evidence="1" type="ORF">PLEPLA_LOCUS17800</name>
</gene>
<dbReference type="AlphaFoldDB" id="A0A9N7UFE8"/>
<comment type="caution">
    <text evidence="1">The sequence shown here is derived from an EMBL/GenBank/DDBJ whole genome shotgun (WGS) entry which is preliminary data.</text>
</comment>
<reference evidence="1" key="1">
    <citation type="submission" date="2020-03" db="EMBL/GenBank/DDBJ databases">
        <authorList>
            <person name="Weist P."/>
        </authorList>
    </citation>
    <scope>NUCLEOTIDE SEQUENCE</scope>
</reference>
<keyword evidence="2" id="KW-1185">Reference proteome</keyword>
<name>A0A9N7UFE8_PLEPL</name>
<evidence type="ECO:0000313" key="2">
    <source>
        <dbReference type="Proteomes" id="UP001153269"/>
    </source>
</evidence>